<dbReference type="AlphaFoldDB" id="A0A3R7FD83"/>
<dbReference type="InParanoid" id="A0A3R7FD83"/>
<sequence length="115" mass="13399">MASYSHFKKYTHLQFNLVFTGDSNESLVYDILQLNVLHKGRLMFQLYIFIRQTSHKVVENSLTAHDRFRPSWGSSAQFGFRYNILLTESWGLHLPDEPQEGGNRSWAVEEFSATL</sequence>
<dbReference type="OrthoDB" id="10466201at2759"/>
<reference evidence="1 2" key="1">
    <citation type="journal article" date="2018" name="Biotechnol. Adv.">
        <title>Improved genomic resources and new bioinformatic workflow for the carcinogenic parasite Clonorchis sinensis: Biotechnological implications.</title>
        <authorList>
            <person name="Wang D."/>
            <person name="Korhonen P.K."/>
            <person name="Gasser R.B."/>
            <person name="Young N.D."/>
        </authorList>
    </citation>
    <scope>NUCLEOTIDE SEQUENCE [LARGE SCALE GENOMIC DNA]</scope>
    <source>
        <strain evidence="1">Cs-k2</strain>
    </source>
</reference>
<evidence type="ECO:0000313" key="2">
    <source>
        <dbReference type="Proteomes" id="UP000286415"/>
    </source>
</evidence>
<reference evidence="1 2" key="2">
    <citation type="journal article" date="2021" name="Genomics">
        <title>High-quality reference genome for Clonorchis sinensis.</title>
        <authorList>
            <person name="Young N.D."/>
            <person name="Stroehlein A.J."/>
            <person name="Kinkar L."/>
            <person name="Wang T."/>
            <person name="Sohn W.M."/>
            <person name="Chang B.C.H."/>
            <person name="Kaur P."/>
            <person name="Weisz D."/>
            <person name="Dudchenko O."/>
            <person name="Aiden E.L."/>
            <person name="Korhonen P.K."/>
            <person name="Gasser R.B."/>
        </authorList>
    </citation>
    <scope>NUCLEOTIDE SEQUENCE [LARGE SCALE GENOMIC DNA]</scope>
    <source>
        <strain evidence="1">Cs-k2</strain>
    </source>
</reference>
<accession>A0A3R7FD83</accession>
<proteinExistence type="predicted"/>
<dbReference type="EMBL" id="NIRI02000042">
    <property type="protein sequence ID" value="KAG5451188.1"/>
    <property type="molecule type" value="Genomic_DNA"/>
</dbReference>
<name>A0A3R7FD83_CLOSI</name>
<evidence type="ECO:0000313" key="1">
    <source>
        <dbReference type="EMBL" id="KAG5451188.1"/>
    </source>
</evidence>
<comment type="caution">
    <text evidence="1">The sequence shown here is derived from an EMBL/GenBank/DDBJ whole genome shotgun (WGS) entry which is preliminary data.</text>
</comment>
<organism evidence="1 2">
    <name type="scientific">Clonorchis sinensis</name>
    <name type="common">Chinese liver fluke</name>
    <dbReference type="NCBI Taxonomy" id="79923"/>
    <lineage>
        <taxon>Eukaryota</taxon>
        <taxon>Metazoa</taxon>
        <taxon>Spiralia</taxon>
        <taxon>Lophotrochozoa</taxon>
        <taxon>Platyhelminthes</taxon>
        <taxon>Trematoda</taxon>
        <taxon>Digenea</taxon>
        <taxon>Opisthorchiida</taxon>
        <taxon>Opisthorchiata</taxon>
        <taxon>Opisthorchiidae</taxon>
        <taxon>Clonorchis</taxon>
    </lineage>
</organism>
<keyword evidence="2" id="KW-1185">Reference proteome</keyword>
<protein>
    <submittedName>
        <fullName evidence="1">Uncharacterized protein</fullName>
    </submittedName>
</protein>
<dbReference type="Proteomes" id="UP000286415">
    <property type="component" value="Unassembled WGS sequence"/>
</dbReference>
<gene>
    <name evidence="1" type="ORF">CSKR_102638</name>
</gene>